<dbReference type="Proteomes" id="UP001223079">
    <property type="component" value="Unassembled WGS sequence"/>
</dbReference>
<accession>A0ABT9YP16</accession>
<evidence type="ECO:0000313" key="4">
    <source>
        <dbReference type="Proteomes" id="UP001223079"/>
    </source>
</evidence>
<evidence type="ECO:0000256" key="2">
    <source>
        <dbReference type="ARBA" id="ARBA00039575"/>
    </source>
</evidence>
<comment type="similarity">
    <text evidence="1">Belongs to the asp23 family.</text>
</comment>
<dbReference type="PANTHER" id="PTHR34297">
    <property type="entry name" value="HYPOTHETICAL CYTOSOLIC PROTEIN-RELATED"/>
    <property type="match status" value="1"/>
</dbReference>
<dbReference type="RefSeq" id="WP_307120962.1">
    <property type="nucleotide sequence ID" value="NZ_JAUSTM010000002.1"/>
</dbReference>
<evidence type="ECO:0000256" key="1">
    <source>
        <dbReference type="ARBA" id="ARBA00005721"/>
    </source>
</evidence>
<gene>
    <name evidence="3" type="ORF">J2S23_000263</name>
</gene>
<proteinExistence type="inferred from homology"/>
<dbReference type="EMBL" id="JAUSTM010000002">
    <property type="protein sequence ID" value="MDQ0221731.1"/>
    <property type="molecule type" value="Genomic_DNA"/>
</dbReference>
<protein>
    <recommendedName>
        <fullName evidence="2">Stress response regulator gls24 homolog</fullName>
    </recommendedName>
</protein>
<evidence type="ECO:0000313" key="3">
    <source>
        <dbReference type="EMBL" id="MDQ0221731.1"/>
    </source>
</evidence>
<name>A0ABT9YP16_9STRE</name>
<organism evidence="3 4">
    <name type="scientific">Streptococcus moroccensis</name>
    <dbReference type="NCBI Taxonomy" id="1451356"/>
    <lineage>
        <taxon>Bacteria</taxon>
        <taxon>Bacillati</taxon>
        <taxon>Bacillota</taxon>
        <taxon>Bacilli</taxon>
        <taxon>Lactobacillales</taxon>
        <taxon>Streptococcaceae</taxon>
        <taxon>Streptococcus</taxon>
    </lineage>
</organism>
<keyword evidence="4" id="KW-1185">Reference proteome</keyword>
<comment type="caution">
    <text evidence="3">The sequence shown here is derived from an EMBL/GenBank/DDBJ whole genome shotgun (WGS) entry which is preliminary data.</text>
</comment>
<dbReference type="InterPro" id="IPR005531">
    <property type="entry name" value="Asp23"/>
</dbReference>
<dbReference type="Pfam" id="PF03780">
    <property type="entry name" value="Asp23"/>
    <property type="match status" value="1"/>
</dbReference>
<sequence>MTNSFDQLTVETTQAPATTGGTLTYENKVIEKIVGYGLLNVDGLLAVDGGFLNNLKNKVVNNTNVRDGINVEVGKKQVAVDLNVIVEYQKHIATIFENIKSVVIEEVGRMTDLEVVEVNVNVVDIKTREQHQSDDVTVQDHLVRAGQATSELTSTQINNAKASLAEVSESNEPRVV</sequence>
<reference evidence="3 4" key="1">
    <citation type="submission" date="2023-07" db="EMBL/GenBank/DDBJ databases">
        <title>Genomic Encyclopedia of Type Strains, Phase IV (KMG-IV): sequencing the most valuable type-strain genomes for metagenomic binning, comparative biology and taxonomic classification.</title>
        <authorList>
            <person name="Goeker M."/>
        </authorList>
    </citation>
    <scope>NUCLEOTIDE SEQUENCE [LARGE SCALE GENOMIC DNA]</scope>
    <source>
        <strain evidence="3 4">DSM 105143</strain>
    </source>
</reference>
<dbReference type="PANTHER" id="PTHR34297:SF3">
    <property type="entry name" value="ALKALINE SHOCK PROTEIN 23"/>
    <property type="match status" value="1"/>
</dbReference>